<sequence>MKLRSFLTTVACPEMLLFALITLLEMFLWRGSLSFWPHQRAALKIETYSFNQAP</sequence>
<evidence type="ECO:0000256" key="1">
    <source>
        <dbReference type="SAM" id="Phobius"/>
    </source>
</evidence>
<feature type="transmembrane region" description="Helical" evidence="1">
    <location>
        <begin position="6"/>
        <end position="29"/>
    </location>
</feature>
<reference evidence="2 3" key="1">
    <citation type="submission" date="2019-05" db="EMBL/GenBank/DDBJ databases">
        <title>Emergence of the Ug99 lineage of the wheat stem rust pathogen through somatic hybridization.</title>
        <authorList>
            <person name="Li F."/>
            <person name="Upadhyaya N.M."/>
            <person name="Sperschneider J."/>
            <person name="Matny O."/>
            <person name="Nguyen-Phuc H."/>
            <person name="Mago R."/>
            <person name="Raley C."/>
            <person name="Miller M.E."/>
            <person name="Silverstein K.A.T."/>
            <person name="Henningsen E."/>
            <person name="Hirsch C.D."/>
            <person name="Visser B."/>
            <person name="Pretorius Z.A."/>
            <person name="Steffenson B.J."/>
            <person name="Schwessinger B."/>
            <person name="Dodds P.N."/>
            <person name="Figueroa M."/>
        </authorList>
    </citation>
    <scope>NUCLEOTIDE SEQUENCE [LARGE SCALE GENOMIC DNA]</scope>
    <source>
        <strain evidence="2 3">Ug99</strain>
    </source>
</reference>
<name>A0A5B0RSF6_PUCGR</name>
<gene>
    <name evidence="2" type="ORF">PGTUg99_023947</name>
</gene>
<dbReference type="Proteomes" id="UP000325313">
    <property type="component" value="Unassembled WGS sequence"/>
</dbReference>
<accession>A0A5B0RSF6</accession>
<comment type="caution">
    <text evidence="2">The sequence shown here is derived from an EMBL/GenBank/DDBJ whole genome shotgun (WGS) entry which is preliminary data.</text>
</comment>
<dbReference type="EMBL" id="VDEP01000139">
    <property type="protein sequence ID" value="KAA1128820.1"/>
    <property type="molecule type" value="Genomic_DNA"/>
</dbReference>
<evidence type="ECO:0000313" key="2">
    <source>
        <dbReference type="EMBL" id="KAA1128820.1"/>
    </source>
</evidence>
<dbReference type="AlphaFoldDB" id="A0A5B0RSF6"/>
<protein>
    <submittedName>
        <fullName evidence="2">Uncharacterized protein</fullName>
    </submittedName>
</protein>
<evidence type="ECO:0000313" key="3">
    <source>
        <dbReference type="Proteomes" id="UP000325313"/>
    </source>
</evidence>
<keyword evidence="1" id="KW-0812">Transmembrane</keyword>
<organism evidence="2 3">
    <name type="scientific">Puccinia graminis f. sp. tritici</name>
    <dbReference type="NCBI Taxonomy" id="56615"/>
    <lineage>
        <taxon>Eukaryota</taxon>
        <taxon>Fungi</taxon>
        <taxon>Dikarya</taxon>
        <taxon>Basidiomycota</taxon>
        <taxon>Pucciniomycotina</taxon>
        <taxon>Pucciniomycetes</taxon>
        <taxon>Pucciniales</taxon>
        <taxon>Pucciniaceae</taxon>
        <taxon>Puccinia</taxon>
    </lineage>
</organism>
<proteinExistence type="predicted"/>
<keyword evidence="1" id="KW-0472">Membrane</keyword>
<keyword evidence="1" id="KW-1133">Transmembrane helix</keyword>